<dbReference type="Proteomes" id="UP000265520">
    <property type="component" value="Unassembled WGS sequence"/>
</dbReference>
<name>A0A392V5W2_9FABA</name>
<dbReference type="EMBL" id="LXQA011070788">
    <property type="protein sequence ID" value="MCI83597.1"/>
    <property type="molecule type" value="Genomic_DNA"/>
</dbReference>
<keyword evidence="2" id="KW-1185">Reference proteome</keyword>
<organism evidence="1 2">
    <name type="scientific">Trifolium medium</name>
    <dbReference type="NCBI Taxonomy" id="97028"/>
    <lineage>
        <taxon>Eukaryota</taxon>
        <taxon>Viridiplantae</taxon>
        <taxon>Streptophyta</taxon>
        <taxon>Embryophyta</taxon>
        <taxon>Tracheophyta</taxon>
        <taxon>Spermatophyta</taxon>
        <taxon>Magnoliopsida</taxon>
        <taxon>eudicotyledons</taxon>
        <taxon>Gunneridae</taxon>
        <taxon>Pentapetalae</taxon>
        <taxon>rosids</taxon>
        <taxon>fabids</taxon>
        <taxon>Fabales</taxon>
        <taxon>Fabaceae</taxon>
        <taxon>Papilionoideae</taxon>
        <taxon>50 kb inversion clade</taxon>
        <taxon>NPAAA clade</taxon>
        <taxon>Hologalegina</taxon>
        <taxon>IRL clade</taxon>
        <taxon>Trifolieae</taxon>
        <taxon>Trifolium</taxon>
    </lineage>
</organism>
<reference evidence="1 2" key="1">
    <citation type="journal article" date="2018" name="Front. Plant Sci.">
        <title>Red Clover (Trifolium pratense) and Zigzag Clover (T. medium) - A Picture of Genomic Similarities and Differences.</title>
        <authorList>
            <person name="Dluhosova J."/>
            <person name="Istvanek J."/>
            <person name="Nedelnik J."/>
            <person name="Repkova J."/>
        </authorList>
    </citation>
    <scope>NUCLEOTIDE SEQUENCE [LARGE SCALE GENOMIC DNA]</scope>
    <source>
        <strain evidence="2">cv. 10/8</strain>
        <tissue evidence="1">Leaf</tissue>
    </source>
</reference>
<dbReference type="AlphaFoldDB" id="A0A392V5W2"/>
<evidence type="ECO:0000313" key="2">
    <source>
        <dbReference type="Proteomes" id="UP000265520"/>
    </source>
</evidence>
<feature type="non-terminal residue" evidence="1">
    <location>
        <position position="62"/>
    </location>
</feature>
<comment type="caution">
    <text evidence="1">The sequence shown here is derived from an EMBL/GenBank/DDBJ whole genome shotgun (WGS) entry which is preliminary data.</text>
</comment>
<evidence type="ECO:0000313" key="1">
    <source>
        <dbReference type="EMBL" id="MCI83597.1"/>
    </source>
</evidence>
<sequence length="62" mass="6503">MSLELLLANAPAFDLGLLSIDFNTLLICLPSRTIASGMLSSVSKLLSASSSSVLDTKAMLLF</sequence>
<protein>
    <submittedName>
        <fullName evidence="1">Uncharacterized protein</fullName>
    </submittedName>
</protein>
<proteinExistence type="predicted"/>
<accession>A0A392V5W2</accession>